<reference evidence="2" key="1">
    <citation type="journal article" date="2021" name="IMA Fungus">
        <title>Genomic characterization of three marine fungi, including Emericellopsis atlantica sp. nov. with signatures of a generalist lifestyle and marine biomass degradation.</title>
        <authorList>
            <person name="Hagestad O.C."/>
            <person name="Hou L."/>
            <person name="Andersen J.H."/>
            <person name="Hansen E.H."/>
            <person name="Altermark B."/>
            <person name="Li C."/>
            <person name="Kuhnert E."/>
            <person name="Cox R.J."/>
            <person name="Crous P.W."/>
            <person name="Spatafora J.W."/>
            <person name="Lail K."/>
            <person name="Amirebrahimi M."/>
            <person name="Lipzen A."/>
            <person name="Pangilinan J."/>
            <person name="Andreopoulos W."/>
            <person name="Hayes R.D."/>
            <person name="Ng V."/>
            <person name="Grigoriev I.V."/>
            <person name="Jackson S.A."/>
            <person name="Sutton T.D.S."/>
            <person name="Dobson A.D.W."/>
            <person name="Rama T."/>
        </authorList>
    </citation>
    <scope>NUCLEOTIDE SEQUENCE</scope>
    <source>
        <strain evidence="2">TRa3180A</strain>
    </source>
</reference>
<organism evidence="2 3">
    <name type="scientific">Calycina marina</name>
    <dbReference type="NCBI Taxonomy" id="1763456"/>
    <lineage>
        <taxon>Eukaryota</taxon>
        <taxon>Fungi</taxon>
        <taxon>Dikarya</taxon>
        <taxon>Ascomycota</taxon>
        <taxon>Pezizomycotina</taxon>
        <taxon>Leotiomycetes</taxon>
        <taxon>Helotiales</taxon>
        <taxon>Pezizellaceae</taxon>
        <taxon>Calycina</taxon>
    </lineage>
</organism>
<dbReference type="Proteomes" id="UP000887226">
    <property type="component" value="Unassembled WGS sequence"/>
</dbReference>
<dbReference type="AlphaFoldDB" id="A0A9P7Z8J9"/>
<dbReference type="OrthoDB" id="5367448at2759"/>
<sequence>MAVALSKAQRLAARTVHIKMYPSARNFQERREVLRVLERFGEVNIFRSLKYHPTSPVADAFIAIFGADSAATNIINASPVRYRIINQSGTSTEISSAADSQPGVTAAPEAKERVFEININKSFHDHERYIKEQPLYGPWKPVETSSSFMAASLAEAIPSSPMTSGLSDWVTAQQKYRKDDIKEQMILSDGSKNHFSLAFQSLQKHQAQLKKDIPLVMKGISGFRHQIRAGSDSGTQDEGSNSIALSTEDLGTAASKEGNPRPTNEK</sequence>
<dbReference type="EMBL" id="MU253789">
    <property type="protein sequence ID" value="KAG9246905.1"/>
    <property type="molecule type" value="Genomic_DNA"/>
</dbReference>
<keyword evidence="3" id="KW-1185">Reference proteome</keyword>
<feature type="compositionally biased region" description="Polar residues" evidence="1">
    <location>
        <begin position="232"/>
        <end position="245"/>
    </location>
</feature>
<evidence type="ECO:0000313" key="2">
    <source>
        <dbReference type="EMBL" id="KAG9246905.1"/>
    </source>
</evidence>
<accession>A0A9P7Z8J9</accession>
<evidence type="ECO:0000313" key="3">
    <source>
        <dbReference type="Proteomes" id="UP000887226"/>
    </source>
</evidence>
<protein>
    <submittedName>
        <fullName evidence="2">Uncharacterized protein</fullName>
    </submittedName>
</protein>
<feature type="region of interest" description="Disordered" evidence="1">
    <location>
        <begin position="227"/>
        <end position="266"/>
    </location>
</feature>
<name>A0A9P7Z8J9_9HELO</name>
<proteinExistence type="predicted"/>
<comment type="caution">
    <text evidence="2">The sequence shown here is derived from an EMBL/GenBank/DDBJ whole genome shotgun (WGS) entry which is preliminary data.</text>
</comment>
<gene>
    <name evidence="2" type="ORF">BJ878DRAFT_415989</name>
</gene>
<evidence type="ECO:0000256" key="1">
    <source>
        <dbReference type="SAM" id="MobiDB-lite"/>
    </source>
</evidence>